<feature type="signal peptide" evidence="1">
    <location>
        <begin position="1"/>
        <end position="18"/>
    </location>
</feature>
<dbReference type="EMBL" id="LAJE02000051">
    <property type="protein sequence ID" value="OEO32857.1"/>
    <property type="molecule type" value="Genomic_DNA"/>
</dbReference>
<dbReference type="AlphaFoldDB" id="A0A1E5XW90"/>
<reference evidence="2 3" key="1">
    <citation type="journal article" date="2015" name="Genome Announc.">
        <title>Genome Assemblies of Three Soil-Associated Devosia species: D. insulae, D. limi, and D. soli.</title>
        <authorList>
            <person name="Hassan Y.I."/>
            <person name="Lepp D."/>
            <person name="Zhou T."/>
        </authorList>
    </citation>
    <scope>NUCLEOTIDE SEQUENCE [LARGE SCALE GENOMIC DNA]</scope>
    <source>
        <strain evidence="2 3">DS-56</strain>
    </source>
</reference>
<protein>
    <submittedName>
        <fullName evidence="2">Uncharacterized protein</fullName>
    </submittedName>
</protein>
<evidence type="ECO:0000313" key="3">
    <source>
        <dbReference type="Proteomes" id="UP000095463"/>
    </source>
</evidence>
<organism evidence="2 3">
    <name type="scientific">Devosia insulae DS-56</name>
    <dbReference type="NCBI Taxonomy" id="1116389"/>
    <lineage>
        <taxon>Bacteria</taxon>
        <taxon>Pseudomonadati</taxon>
        <taxon>Pseudomonadota</taxon>
        <taxon>Alphaproteobacteria</taxon>
        <taxon>Hyphomicrobiales</taxon>
        <taxon>Devosiaceae</taxon>
        <taxon>Devosia</taxon>
    </lineage>
</organism>
<feature type="chain" id="PRO_5009190678" evidence="1">
    <location>
        <begin position="19"/>
        <end position="179"/>
    </location>
</feature>
<keyword evidence="3" id="KW-1185">Reference proteome</keyword>
<keyword evidence="1" id="KW-0732">Signal</keyword>
<name>A0A1E5XW90_9HYPH</name>
<dbReference type="Proteomes" id="UP000095463">
    <property type="component" value="Unassembled WGS sequence"/>
</dbReference>
<comment type="caution">
    <text evidence="2">The sequence shown here is derived from an EMBL/GenBank/DDBJ whole genome shotgun (WGS) entry which is preliminary data.</text>
</comment>
<accession>A0A1E5XW90</accession>
<sequence length="179" mass="18551">MVSVLFAVIALTAAPALAQSSYTPLDLDACEVLKVYEEAGGADLRCPGHGGFDVFVSEGDARMDVDFGVRNEVFETFSAFNSVGKTVEWLEDEDGVQAAVLRFLIDVDGRSAEALVVSKVGLRDAPGCVVAIVDAAAEQANGVARGLGAMAKFFDCGSDSVVIVPGARGLVADFSGANQ</sequence>
<evidence type="ECO:0000256" key="1">
    <source>
        <dbReference type="SAM" id="SignalP"/>
    </source>
</evidence>
<proteinExistence type="predicted"/>
<evidence type="ECO:0000313" key="2">
    <source>
        <dbReference type="EMBL" id="OEO32857.1"/>
    </source>
</evidence>
<gene>
    <name evidence="2" type="ORF">VW23_009525</name>
</gene>